<feature type="transmembrane region" description="Helical" evidence="2">
    <location>
        <begin position="421"/>
        <end position="443"/>
    </location>
</feature>
<feature type="region of interest" description="Disordered" evidence="1">
    <location>
        <begin position="1"/>
        <end position="68"/>
    </location>
</feature>
<keyword evidence="4" id="KW-1185">Reference proteome</keyword>
<dbReference type="OrthoDB" id="3254104at2759"/>
<evidence type="ECO:0000313" key="4">
    <source>
        <dbReference type="Proteomes" id="UP000623467"/>
    </source>
</evidence>
<evidence type="ECO:0000256" key="2">
    <source>
        <dbReference type="SAM" id="Phobius"/>
    </source>
</evidence>
<reference evidence="3" key="1">
    <citation type="submission" date="2020-05" db="EMBL/GenBank/DDBJ databases">
        <title>Mycena genomes resolve the evolution of fungal bioluminescence.</title>
        <authorList>
            <person name="Tsai I.J."/>
        </authorList>
    </citation>
    <scope>NUCLEOTIDE SEQUENCE</scope>
    <source>
        <strain evidence="3">160909Yilan</strain>
    </source>
</reference>
<dbReference type="EMBL" id="JACAZH010000004">
    <property type="protein sequence ID" value="KAF7370568.1"/>
    <property type="molecule type" value="Genomic_DNA"/>
</dbReference>
<feature type="transmembrane region" description="Helical" evidence="2">
    <location>
        <begin position="455"/>
        <end position="477"/>
    </location>
</feature>
<feature type="region of interest" description="Disordered" evidence="1">
    <location>
        <begin position="255"/>
        <end position="355"/>
    </location>
</feature>
<feature type="compositionally biased region" description="Polar residues" evidence="1">
    <location>
        <begin position="310"/>
        <end position="325"/>
    </location>
</feature>
<feature type="transmembrane region" description="Helical" evidence="2">
    <location>
        <begin position="605"/>
        <end position="627"/>
    </location>
</feature>
<proteinExistence type="predicted"/>
<name>A0A8H6Z1M1_9AGAR</name>
<feature type="compositionally biased region" description="Polar residues" evidence="1">
    <location>
        <begin position="21"/>
        <end position="34"/>
    </location>
</feature>
<organism evidence="3 4">
    <name type="scientific">Mycena sanguinolenta</name>
    <dbReference type="NCBI Taxonomy" id="230812"/>
    <lineage>
        <taxon>Eukaryota</taxon>
        <taxon>Fungi</taxon>
        <taxon>Dikarya</taxon>
        <taxon>Basidiomycota</taxon>
        <taxon>Agaricomycotina</taxon>
        <taxon>Agaricomycetes</taxon>
        <taxon>Agaricomycetidae</taxon>
        <taxon>Agaricales</taxon>
        <taxon>Marasmiineae</taxon>
        <taxon>Mycenaceae</taxon>
        <taxon>Mycena</taxon>
    </lineage>
</organism>
<feature type="compositionally biased region" description="Pro residues" evidence="1">
    <location>
        <begin position="270"/>
        <end position="279"/>
    </location>
</feature>
<evidence type="ECO:0000313" key="3">
    <source>
        <dbReference type="EMBL" id="KAF7370568.1"/>
    </source>
</evidence>
<comment type="caution">
    <text evidence="3">The sequence shown here is derived from an EMBL/GenBank/DDBJ whole genome shotgun (WGS) entry which is preliminary data.</text>
</comment>
<feature type="transmembrane region" description="Helical" evidence="2">
    <location>
        <begin position="559"/>
        <end position="578"/>
    </location>
</feature>
<sequence>METPTNNSTAGFATASDGEGSIQQHRTAARSNTVYAPRPTAERLDPRRAATLDPRQAGQTYSFVPEDYEDTDDSVLAAVLDAGDQTVRGTENVPRRAMTSNSFPSQGYVDPVPDVVLDETAGRGGAQEAATPSLDAGDRTVRRPEGVSGTTAFCGVEPAPGSRIPTPFHRVEQARDGPTPATVVSAGTQCYVPCSWTHRISSVTPTWSAWKRGLPSGTDWISSPTSIWSACKRGSPSSRTDWIRRLTSIWSARTHPIPSSWTNRIGSSPPSGPPKPAAPPRQDETVYPPRPAAPAALPSKPAPPTRQDQHAPQTPTTVRPSNASNRPLIPAKQTPQPPRKVPPVTSQRPPLPAHASQMDTRYVRMLLAIDDIPSVYNILANFFTWILLAGFVLFPGTFTSLQQNSQLSAIGVTAVNVVKHVTLYVIAWVCTGVGAAGMVYLWIKWRGNYIWCLDRIFLPGLMNSLAGVLSTISSILGTQNATLSISSTSTIIVTSAVAGISGILTAFYMLVLVRGLKNEHIRKVGKQHAGKHGEGYAELERRKGGYVNMLLALDSIPSYYNLFAQFFTWILLAGFVLFPGTFTNLQQDKELGAIGIFAANTIKHLSLFVVAWVCTGLGAAGMLYLWYRWSRNYIWCTNRIFLPGFTNSLAGVLSTISSVLGTQNATLSTASKSTLIVTTTVTGTCGLLTALYMFVLIRGMKNQYERETGKHG</sequence>
<feature type="transmembrane region" description="Helical" evidence="2">
    <location>
        <begin position="673"/>
        <end position="697"/>
    </location>
</feature>
<gene>
    <name evidence="3" type="ORF">MSAN_00689200</name>
</gene>
<dbReference type="AlphaFoldDB" id="A0A8H6Z1M1"/>
<feature type="transmembrane region" description="Helical" evidence="2">
    <location>
        <begin position="639"/>
        <end position="661"/>
    </location>
</feature>
<feature type="compositionally biased region" description="Polar residues" evidence="1">
    <location>
        <begin position="1"/>
        <end position="11"/>
    </location>
</feature>
<keyword evidence="2" id="KW-1133">Transmembrane helix</keyword>
<accession>A0A8H6Z1M1</accession>
<protein>
    <submittedName>
        <fullName evidence="3">Uncharacterized protein</fullName>
    </submittedName>
</protein>
<feature type="region of interest" description="Disordered" evidence="1">
    <location>
        <begin position="121"/>
        <end position="149"/>
    </location>
</feature>
<evidence type="ECO:0000256" key="1">
    <source>
        <dbReference type="SAM" id="MobiDB-lite"/>
    </source>
</evidence>
<feature type="transmembrane region" description="Helical" evidence="2">
    <location>
        <begin position="489"/>
        <end position="513"/>
    </location>
</feature>
<dbReference type="Proteomes" id="UP000623467">
    <property type="component" value="Unassembled WGS sequence"/>
</dbReference>
<feature type="compositionally biased region" description="Basic and acidic residues" evidence="1">
    <location>
        <begin position="40"/>
        <end position="50"/>
    </location>
</feature>
<feature type="compositionally biased region" description="Basic and acidic residues" evidence="1">
    <location>
        <begin position="136"/>
        <end position="145"/>
    </location>
</feature>
<keyword evidence="2" id="KW-0472">Membrane</keyword>
<keyword evidence="2" id="KW-0812">Transmembrane</keyword>
<feature type="transmembrane region" description="Helical" evidence="2">
    <location>
        <begin position="374"/>
        <end position="394"/>
    </location>
</feature>